<dbReference type="InterPro" id="IPR033469">
    <property type="entry name" value="CYTH-like_dom_sf"/>
</dbReference>
<dbReference type="PANTHER" id="PTHR14586:SF1">
    <property type="entry name" value="THIAMINE-TRIPHOSPHATASE"/>
    <property type="match status" value="1"/>
</dbReference>
<dbReference type="STRING" id="86259.A0A4Z1NRD8"/>
<dbReference type="GO" id="GO:0000287">
    <property type="term" value="F:magnesium ion binding"/>
    <property type="evidence" value="ECO:0007669"/>
    <property type="project" value="TreeGrafter"/>
</dbReference>
<sequence length="266" mass="30327">MRPTTPLRLIYEVERKFTPFPLSRRHLQSNTAHPHFTTIKNHGSKIMEDIYFDREDLLCENGIWVRRRGESPININIDGEETLRKTIIGMAGEMEDMKISWQAKVRKSGDRINSSFAEIHDSNEILRLLRSRFSSLANLERIEELDVLARIKCVRQMWRVDGKFNVVIDTTDFGHVVGEVELEVDTEKQEIGDGDGDGGVGVSAAEGFIGAEGSDRNGEAQLLKNMDVEIETFMRKYLWAFPVGGKVVGKLSAYFKWLEADKGRHE</sequence>
<dbReference type="GO" id="GO:0042357">
    <property type="term" value="P:thiamine diphosphate metabolic process"/>
    <property type="evidence" value="ECO:0007669"/>
    <property type="project" value="TreeGrafter"/>
</dbReference>
<name>A0A4Z1NRD8_9PEZI</name>
<accession>A0A4Z1NRD8</accession>
<keyword evidence="3" id="KW-1185">Reference proteome</keyword>
<dbReference type="Pfam" id="PF01928">
    <property type="entry name" value="CYTH"/>
    <property type="match status" value="1"/>
</dbReference>
<evidence type="ECO:0000313" key="2">
    <source>
        <dbReference type="EMBL" id="TID18251.1"/>
    </source>
</evidence>
<comment type="caution">
    <text evidence="2">The sequence shown here is derived from an EMBL/GenBank/DDBJ whole genome shotgun (WGS) entry which is preliminary data.</text>
</comment>
<dbReference type="EMBL" id="SNSC02000014">
    <property type="protein sequence ID" value="TID18251.1"/>
    <property type="molecule type" value="Genomic_DNA"/>
</dbReference>
<evidence type="ECO:0000259" key="1">
    <source>
        <dbReference type="SMART" id="SM01118"/>
    </source>
</evidence>
<feature type="domain" description="CYTH" evidence="1">
    <location>
        <begin position="10"/>
        <end position="233"/>
    </location>
</feature>
<dbReference type="SUPFAM" id="SSF55154">
    <property type="entry name" value="CYTH-like phosphatases"/>
    <property type="match status" value="1"/>
</dbReference>
<gene>
    <name evidence="2" type="ORF">E6O75_ATG06327</name>
</gene>
<dbReference type="InterPro" id="IPR039582">
    <property type="entry name" value="THTPA"/>
</dbReference>
<dbReference type="PANTHER" id="PTHR14586">
    <property type="entry name" value="THIAMINE-TRIPHOSPHATASE"/>
    <property type="match status" value="1"/>
</dbReference>
<dbReference type="Gene3D" id="2.40.320.10">
    <property type="entry name" value="Hypothetical Protein Pfu-838710-001"/>
    <property type="match status" value="1"/>
</dbReference>
<dbReference type="Proteomes" id="UP000298493">
    <property type="component" value="Unassembled WGS sequence"/>
</dbReference>
<dbReference type="InterPro" id="IPR023577">
    <property type="entry name" value="CYTH_domain"/>
</dbReference>
<dbReference type="GO" id="GO:0050333">
    <property type="term" value="F:thiamine triphosphate phosphatase activity"/>
    <property type="evidence" value="ECO:0007669"/>
    <property type="project" value="InterPro"/>
</dbReference>
<evidence type="ECO:0000313" key="3">
    <source>
        <dbReference type="Proteomes" id="UP000298493"/>
    </source>
</evidence>
<reference evidence="2 3" key="1">
    <citation type="submission" date="2019-04" db="EMBL/GenBank/DDBJ databases">
        <title>High contiguity whole genome sequence and gene annotation resource for two Venturia nashicola isolates.</title>
        <authorList>
            <person name="Prokchorchik M."/>
            <person name="Won K."/>
            <person name="Lee Y."/>
            <person name="Choi E.D."/>
            <person name="Segonzac C."/>
            <person name="Sohn K.H."/>
        </authorList>
    </citation>
    <scope>NUCLEOTIDE SEQUENCE [LARGE SCALE GENOMIC DNA]</scope>
    <source>
        <strain evidence="2 3">PRI2</strain>
    </source>
</reference>
<proteinExistence type="predicted"/>
<organism evidence="2 3">
    <name type="scientific">Venturia nashicola</name>
    <dbReference type="NCBI Taxonomy" id="86259"/>
    <lineage>
        <taxon>Eukaryota</taxon>
        <taxon>Fungi</taxon>
        <taxon>Dikarya</taxon>
        <taxon>Ascomycota</taxon>
        <taxon>Pezizomycotina</taxon>
        <taxon>Dothideomycetes</taxon>
        <taxon>Pleosporomycetidae</taxon>
        <taxon>Venturiales</taxon>
        <taxon>Venturiaceae</taxon>
        <taxon>Venturia</taxon>
    </lineage>
</organism>
<protein>
    <recommendedName>
        <fullName evidence="1">CYTH domain-containing protein</fullName>
    </recommendedName>
</protein>
<dbReference type="SMART" id="SM01118">
    <property type="entry name" value="CYTH"/>
    <property type="match status" value="1"/>
</dbReference>
<dbReference type="AlphaFoldDB" id="A0A4Z1NRD8"/>